<dbReference type="Gene3D" id="1.20.1270.60">
    <property type="entry name" value="Arfaptin homology (AH) domain/BAR domain"/>
    <property type="match status" value="1"/>
</dbReference>
<proteinExistence type="predicted"/>
<keyword evidence="1" id="KW-0479">Metal-binding</keyword>
<evidence type="ECO:0008006" key="11">
    <source>
        <dbReference type="Google" id="ProtNLM"/>
    </source>
</evidence>
<evidence type="ECO:0000259" key="7">
    <source>
        <dbReference type="PROSITE" id="PS50003"/>
    </source>
</evidence>
<dbReference type="PANTHER" id="PTHR23180:SF160">
    <property type="entry name" value="ADP-RIBOSYLATION FACTOR GTPASE-ACTIVATING PROTEIN EFFECTOR PROTEIN 1"/>
    <property type="match status" value="1"/>
</dbReference>
<name>A0AB34JQE3_PRYPA</name>
<dbReference type="Pfam" id="PF01412">
    <property type="entry name" value="ArfGap"/>
    <property type="match status" value="1"/>
</dbReference>
<dbReference type="InterPro" id="IPR038508">
    <property type="entry name" value="ArfGAP_dom_sf"/>
</dbReference>
<dbReference type="Proteomes" id="UP001515480">
    <property type="component" value="Unassembled WGS sequence"/>
</dbReference>
<feature type="region of interest" description="Disordered" evidence="6">
    <location>
        <begin position="875"/>
        <end position="899"/>
    </location>
</feature>
<evidence type="ECO:0000256" key="5">
    <source>
        <dbReference type="SAM" id="Coils"/>
    </source>
</evidence>
<dbReference type="InterPro" id="IPR001849">
    <property type="entry name" value="PH_domain"/>
</dbReference>
<feature type="region of interest" description="Disordered" evidence="6">
    <location>
        <begin position="915"/>
        <end position="947"/>
    </location>
</feature>
<dbReference type="InterPro" id="IPR045258">
    <property type="entry name" value="ACAP1/2/3-like"/>
</dbReference>
<feature type="compositionally biased region" description="Polar residues" evidence="6">
    <location>
        <begin position="1188"/>
        <end position="1203"/>
    </location>
</feature>
<dbReference type="SUPFAM" id="SSF103657">
    <property type="entry name" value="BAR/IMD domain-like"/>
    <property type="match status" value="1"/>
</dbReference>
<keyword evidence="10" id="KW-1185">Reference proteome</keyword>
<feature type="compositionally biased region" description="Low complexity" evidence="6">
    <location>
        <begin position="212"/>
        <end position="234"/>
    </location>
</feature>
<dbReference type="Gene3D" id="2.30.29.30">
    <property type="entry name" value="Pleckstrin-homology domain (PH domain)/Phosphotyrosine-binding domain (PTB)"/>
    <property type="match status" value="1"/>
</dbReference>
<evidence type="ECO:0000256" key="1">
    <source>
        <dbReference type="ARBA" id="ARBA00022723"/>
    </source>
</evidence>
<evidence type="ECO:0000313" key="9">
    <source>
        <dbReference type="EMBL" id="KAL1522952.1"/>
    </source>
</evidence>
<feature type="compositionally biased region" description="Polar residues" evidence="6">
    <location>
        <begin position="243"/>
        <end position="256"/>
    </location>
</feature>
<protein>
    <recommendedName>
        <fullName evidence="11">Arf-GAP with coiled-coil, ANK repeat and PH domain-containing protein 2</fullName>
    </recommendedName>
</protein>
<feature type="region of interest" description="Disordered" evidence="6">
    <location>
        <begin position="1162"/>
        <end position="1203"/>
    </location>
</feature>
<comment type="caution">
    <text evidence="9">The sequence shown here is derived from an EMBL/GenBank/DDBJ whole genome shotgun (WGS) entry which is preliminary data.</text>
</comment>
<evidence type="ECO:0000256" key="6">
    <source>
        <dbReference type="SAM" id="MobiDB-lite"/>
    </source>
</evidence>
<dbReference type="InterPro" id="IPR037278">
    <property type="entry name" value="ARFGAP/RecO"/>
</dbReference>
<evidence type="ECO:0000313" key="10">
    <source>
        <dbReference type="Proteomes" id="UP001515480"/>
    </source>
</evidence>
<dbReference type="Gene3D" id="1.10.220.150">
    <property type="entry name" value="Arf GTPase activating protein"/>
    <property type="match status" value="1"/>
</dbReference>
<dbReference type="InterPro" id="IPR011993">
    <property type="entry name" value="PH-like_dom_sf"/>
</dbReference>
<keyword evidence="5" id="KW-0175">Coiled coil</keyword>
<dbReference type="SMART" id="SM00105">
    <property type="entry name" value="ArfGap"/>
    <property type="match status" value="1"/>
</dbReference>
<evidence type="ECO:0000256" key="4">
    <source>
        <dbReference type="PROSITE-ProRule" id="PRU00288"/>
    </source>
</evidence>
<gene>
    <name evidence="9" type="ORF">AB1Y20_017916</name>
</gene>
<dbReference type="PRINTS" id="PR00405">
    <property type="entry name" value="REVINTRACTNG"/>
</dbReference>
<dbReference type="PROSITE" id="PS50003">
    <property type="entry name" value="PH_DOMAIN"/>
    <property type="match status" value="1"/>
</dbReference>
<feature type="domain" description="PH" evidence="7">
    <location>
        <begin position="388"/>
        <end position="489"/>
    </location>
</feature>
<dbReference type="GO" id="GO:0005096">
    <property type="term" value="F:GTPase activator activity"/>
    <property type="evidence" value="ECO:0007669"/>
    <property type="project" value="InterPro"/>
</dbReference>
<organism evidence="9 10">
    <name type="scientific">Prymnesium parvum</name>
    <name type="common">Toxic golden alga</name>
    <dbReference type="NCBI Taxonomy" id="97485"/>
    <lineage>
        <taxon>Eukaryota</taxon>
        <taxon>Haptista</taxon>
        <taxon>Haptophyta</taxon>
        <taxon>Prymnesiophyceae</taxon>
        <taxon>Prymnesiales</taxon>
        <taxon>Prymnesiaceae</taxon>
        <taxon>Prymnesium</taxon>
    </lineage>
</organism>
<evidence type="ECO:0000259" key="8">
    <source>
        <dbReference type="PROSITE" id="PS50115"/>
    </source>
</evidence>
<dbReference type="EMBL" id="JBGBPQ010000006">
    <property type="protein sequence ID" value="KAL1522952.1"/>
    <property type="molecule type" value="Genomic_DNA"/>
</dbReference>
<dbReference type="SMART" id="SM00233">
    <property type="entry name" value="PH"/>
    <property type="match status" value="1"/>
</dbReference>
<dbReference type="PROSITE" id="PS50115">
    <property type="entry name" value="ARFGAP"/>
    <property type="match status" value="1"/>
</dbReference>
<reference evidence="9 10" key="1">
    <citation type="journal article" date="2024" name="Science">
        <title>Giant polyketide synthase enzymes in the biosynthesis of giant marine polyether toxins.</title>
        <authorList>
            <person name="Fallon T.R."/>
            <person name="Shende V.V."/>
            <person name="Wierzbicki I.H."/>
            <person name="Pendleton A.L."/>
            <person name="Watervoot N.F."/>
            <person name="Auber R.P."/>
            <person name="Gonzalez D.J."/>
            <person name="Wisecaver J.H."/>
            <person name="Moore B.S."/>
        </authorList>
    </citation>
    <scope>NUCLEOTIDE SEQUENCE [LARGE SCALE GENOMIC DNA]</scope>
    <source>
        <strain evidence="9 10">12B1</strain>
    </source>
</reference>
<keyword evidence="2 4" id="KW-0863">Zinc-finger</keyword>
<feature type="region of interest" description="Disordered" evidence="6">
    <location>
        <begin position="580"/>
        <end position="624"/>
    </location>
</feature>
<dbReference type="SUPFAM" id="SSF57863">
    <property type="entry name" value="ArfGap/RecO-like zinc finger"/>
    <property type="match status" value="1"/>
</dbReference>
<feature type="compositionally biased region" description="Pro residues" evidence="6">
    <location>
        <begin position="584"/>
        <end position="596"/>
    </location>
</feature>
<dbReference type="InterPro" id="IPR001164">
    <property type="entry name" value="ArfGAP_dom"/>
</dbReference>
<feature type="coiled-coil region" evidence="5">
    <location>
        <begin position="1064"/>
        <end position="1152"/>
    </location>
</feature>
<dbReference type="CDD" id="cd08204">
    <property type="entry name" value="ArfGap"/>
    <property type="match status" value="1"/>
</dbReference>
<dbReference type="InterPro" id="IPR027267">
    <property type="entry name" value="AH/BAR_dom_sf"/>
</dbReference>
<evidence type="ECO:0000256" key="2">
    <source>
        <dbReference type="ARBA" id="ARBA00022771"/>
    </source>
</evidence>
<dbReference type="Pfam" id="PF00169">
    <property type="entry name" value="PH"/>
    <property type="match status" value="1"/>
</dbReference>
<dbReference type="GO" id="GO:0008270">
    <property type="term" value="F:zinc ion binding"/>
    <property type="evidence" value="ECO:0007669"/>
    <property type="project" value="UniProtKB-KW"/>
</dbReference>
<dbReference type="AlphaFoldDB" id="A0AB34JQE3"/>
<dbReference type="PANTHER" id="PTHR23180">
    <property type="entry name" value="CENTAURIN/ARF"/>
    <property type="match status" value="1"/>
</dbReference>
<sequence length="1203" mass="123897">MALSLLEAWEAVLEHDTPHYREELRNAVQEAARIHKQVSHLVGLSQTFLKAADAMAEARRELVQGLVTAGSEAFGHPDLHVEASDSTSRLAQDVGSCGEMLSQLGLAEKMQSRQVQSLVLEPLQALLDDPRGLSCINKMHSAFGSTSADFYETFQELVTLDSDGHSAASAKAHARTTAAAATKMGSAVISQVGSRFGLGIGALSRRINQFGEGSSPAPAAAPVAAPAAESSGGVKDAPKESVDGQQSTRSASTDLQASAIKQQEAMLKSRHALESRLLEACGRARLQLGKQLCDYFYATYSHAHQQTTLLERTEEVARGLQAHAEAAVPPLGERVRKYRRQGAALGALCAAFDKMKEAPKDGPTGITADDLRCLAPLIGRANGEEGVPATRQGVLFVQQGLLRQWRRCWCVLHASTLSLFKLGATADGQARWRDRSIVEIQLTLCNVKPHRVGSRFYLEVRSPNDHLSLQSLSEASMRSWATAIQAAVAKAFGGTNDPSENRSPRSKALGTALRALQAQGAVCADCGAAGPEWASINLCVPICLECAGCHRAMGTHVSRVRSLHLDAWEPPLIHLLESLQSAPLTPPPPPPPPPPRSQGSFDISDGPTAASAAPPPPPPLVGPNAVWEARLPATVRRPLRSDSEGGPGPREHREVFVRLKYEIKEFILPASELAPAQSSEERALALGERLWDACTRDDALAALQLLAAGADAQWSQADAAAAGEEGGAALSVLEKARACGASKCVELLCQFGAAQQSAPQADALAPPVSPVAALPAEALKAVAAAHASVEGAELPVDFHALADVSAADVSNAISRNAEAAAEAAAAAASSAAASASAAFAMFTGGHISSQVHVPSFSSFFGGGDAPAEAVAAVSLPSRRGGREGDKATSRPPAAALAHDAELSRRWAGEVMAIDRDAPPPPPRAKLAAGTAGTPPAARASPGGGQALSITPDKEQAAAAAPAVVDVSAEASSCGHAAEATAAVPEGVAAGDAHAEPELLMLGELGLADGGSGGACVSSSELTAGGGEAGLQAGATADAGVGLESDLLVESAGDATALPAAPPTIEEAEQEKAGVEMESDLLVESAGDASVLPAASATIEEAEQEKAGVEMESDLLVESAGDATLLPAASPTIEEAEQEKAGVEMESDLLVESAGDATLLPAASPTIEEAEQENVVASTVSAAKEETSPSKQETPQEASFLSTD</sequence>
<accession>A0AB34JQE3</accession>
<feature type="region of interest" description="Disordered" evidence="6">
    <location>
        <begin position="212"/>
        <end position="256"/>
    </location>
</feature>
<keyword evidence="3" id="KW-0862">Zinc</keyword>
<feature type="compositionally biased region" description="Low complexity" evidence="6">
    <location>
        <begin position="927"/>
        <end position="940"/>
    </location>
</feature>
<dbReference type="SUPFAM" id="SSF50729">
    <property type="entry name" value="PH domain-like"/>
    <property type="match status" value="1"/>
</dbReference>
<feature type="domain" description="Arf-GAP" evidence="8">
    <location>
        <begin position="507"/>
        <end position="681"/>
    </location>
</feature>
<evidence type="ECO:0000256" key="3">
    <source>
        <dbReference type="ARBA" id="ARBA00022833"/>
    </source>
</evidence>